<dbReference type="AlphaFoldDB" id="A0A376ACQ8"/>
<dbReference type="Pfam" id="PF02021">
    <property type="entry name" value="UPF0102"/>
    <property type="match status" value="1"/>
</dbReference>
<dbReference type="InterPro" id="IPR011335">
    <property type="entry name" value="Restrct_endonuc-II-like"/>
</dbReference>
<comment type="similarity">
    <text evidence="1 2">Belongs to the UPF0102 family.</text>
</comment>
<dbReference type="PANTHER" id="PTHR34039:SF1">
    <property type="entry name" value="UPF0102 PROTEIN YRAN"/>
    <property type="match status" value="1"/>
</dbReference>
<dbReference type="NCBIfam" id="NF009151">
    <property type="entry name" value="PRK12497.1-5"/>
    <property type="match status" value="1"/>
</dbReference>
<evidence type="ECO:0000313" key="4">
    <source>
        <dbReference type="Proteomes" id="UP000254764"/>
    </source>
</evidence>
<dbReference type="SUPFAM" id="SSF52980">
    <property type="entry name" value="Restriction endonuclease-like"/>
    <property type="match status" value="1"/>
</dbReference>
<dbReference type="GO" id="GO:0003676">
    <property type="term" value="F:nucleic acid binding"/>
    <property type="evidence" value="ECO:0007669"/>
    <property type="project" value="InterPro"/>
</dbReference>
<evidence type="ECO:0000256" key="1">
    <source>
        <dbReference type="ARBA" id="ARBA00006738"/>
    </source>
</evidence>
<dbReference type="HAMAP" id="MF_00048">
    <property type="entry name" value="UPF0102"/>
    <property type="match status" value="1"/>
</dbReference>
<dbReference type="RefSeq" id="WP_115668702.1">
    <property type="nucleotide sequence ID" value="NZ_UEYP01000001.1"/>
</dbReference>
<keyword evidence="4" id="KW-1185">Reference proteome</keyword>
<reference evidence="4" key="1">
    <citation type="submission" date="2018-07" db="EMBL/GenBank/DDBJ databases">
        <authorList>
            <person name="Peiro R."/>
            <person name="Begona"/>
            <person name="Cbmso G."/>
            <person name="Lopez M."/>
            <person name="Gonzalez S."/>
        </authorList>
    </citation>
    <scope>NUCLEOTIDE SEQUENCE [LARGE SCALE GENOMIC DNA]</scope>
</reference>
<dbReference type="Proteomes" id="UP000254764">
    <property type="component" value="Unassembled WGS sequence"/>
</dbReference>
<evidence type="ECO:0000313" key="3">
    <source>
        <dbReference type="EMBL" id="SSC65649.1"/>
    </source>
</evidence>
<dbReference type="EMBL" id="UEYP01000001">
    <property type="protein sequence ID" value="SSC65649.1"/>
    <property type="molecule type" value="Genomic_DNA"/>
</dbReference>
<proteinExistence type="inferred from homology"/>
<name>A0A376ACQ8_9HYPH</name>
<evidence type="ECO:0000256" key="2">
    <source>
        <dbReference type="HAMAP-Rule" id="MF_00048"/>
    </source>
</evidence>
<accession>A0A376ACQ8</accession>
<dbReference type="Gene3D" id="3.40.1350.10">
    <property type="match status" value="1"/>
</dbReference>
<dbReference type="InterPro" id="IPR011856">
    <property type="entry name" value="tRNA_endonuc-like_dom_sf"/>
</dbReference>
<dbReference type="PANTHER" id="PTHR34039">
    <property type="entry name" value="UPF0102 PROTEIN YRAN"/>
    <property type="match status" value="1"/>
</dbReference>
<dbReference type="OrthoDB" id="9812968at2"/>
<protein>
    <recommendedName>
        <fullName evidence="2">UPF0102 protein RHIZ70_1357</fullName>
    </recommendedName>
</protein>
<organism evidence="3 4">
    <name type="scientific">Ciceribacter selenitireducens ATCC BAA-1503</name>
    <dbReference type="NCBI Taxonomy" id="1336235"/>
    <lineage>
        <taxon>Bacteria</taxon>
        <taxon>Pseudomonadati</taxon>
        <taxon>Pseudomonadota</taxon>
        <taxon>Alphaproteobacteria</taxon>
        <taxon>Hyphomicrobiales</taxon>
        <taxon>Rhizobiaceae</taxon>
        <taxon>Ciceribacter</taxon>
    </lineage>
</organism>
<gene>
    <name evidence="3" type="ORF">RHIZ70_1357</name>
</gene>
<dbReference type="NCBIfam" id="TIGR00252">
    <property type="entry name" value="YraN family protein"/>
    <property type="match status" value="1"/>
</dbReference>
<dbReference type="STRING" id="1336235.GCA_000518785_01550"/>
<sequence>MTRLAAPETRKRAERRGRWSEWTAALFLMVKGYRILAMRYRVRAGEVDIIARRGELVAFVEVKARRDLMAAVDAVTFASQDRIRAAGDHWLARQPDAARLSLRYDIVAITPWKLPRHYQGAF</sequence>
<dbReference type="InterPro" id="IPR003509">
    <property type="entry name" value="UPF0102_YraN-like"/>
</dbReference>